<dbReference type="EMBL" id="JACJIP010000026">
    <property type="protein sequence ID" value="MBA9087112.1"/>
    <property type="molecule type" value="Genomic_DNA"/>
</dbReference>
<evidence type="ECO:0000313" key="2">
    <source>
        <dbReference type="Proteomes" id="UP000567067"/>
    </source>
</evidence>
<name>A0A7W3SVR9_9BACL</name>
<sequence>MNGTPLKRMLVKRNKYVENEQGYLFDDKRVERLFAFTKLWSWKIRAVLSKAYLTEWLRQNDKIALFHETVKANRDFMRLDVDFMIVPFVKGRIHHRR</sequence>
<comment type="caution">
    <text evidence="1">The sequence shown here is derived from an EMBL/GenBank/DDBJ whole genome shotgun (WGS) entry which is preliminary data.</text>
</comment>
<organism evidence="1 2">
    <name type="scientific">Fontibacillus solani</name>
    <dbReference type="NCBI Taxonomy" id="1572857"/>
    <lineage>
        <taxon>Bacteria</taxon>
        <taxon>Bacillati</taxon>
        <taxon>Bacillota</taxon>
        <taxon>Bacilli</taxon>
        <taxon>Bacillales</taxon>
        <taxon>Paenibacillaceae</taxon>
        <taxon>Fontibacillus</taxon>
    </lineage>
</organism>
<dbReference type="RefSeq" id="WP_182537784.1">
    <property type="nucleotide sequence ID" value="NZ_JACJIP010000026.1"/>
</dbReference>
<evidence type="ECO:0000313" key="1">
    <source>
        <dbReference type="EMBL" id="MBA9087112.1"/>
    </source>
</evidence>
<reference evidence="1 2" key="1">
    <citation type="submission" date="2020-08" db="EMBL/GenBank/DDBJ databases">
        <title>Genomic Encyclopedia of Type Strains, Phase III (KMG-III): the genomes of soil and plant-associated and newly described type strains.</title>
        <authorList>
            <person name="Whitman W."/>
        </authorList>
    </citation>
    <scope>NUCLEOTIDE SEQUENCE [LARGE SCALE GENOMIC DNA]</scope>
    <source>
        <strain evidence="1 2">CECT 8693</strain>
    </source>
</reference>
<gene>
    <name evidence="1" type="ORF">FHR92_003593</name>
</gene>
<protein>
    <submittedName>
        <fullName evidence="1">Uncharacterized protein</fullName>
    </submittedName>
</protein>
<accession>A0A7W3SVR9</accession>
<dbReference type="AlphaFoldDB" id="A0A7W3SVR9"/>
<keyword evidence="2" id="KW-1185">Reference proteome</keyword>
<proteinExistence type="predicted"/>
<dbReference type="Proteomes" id="UP000567067">
    <property type="component" value="Unassembled WGS sequence"/>
</dbReference>